<proteinExistence type="predicted"/>
<protein>
    <recommendedName>
        <fullName evidence="2">Mitochondrial resolvase Ydc2 catalytic domain-containing protein</fullName>
    </recommendedName>
</protein>
<sequence>MPAVLQKRRLKELAKLAQDVGMQNSGSKALIADRLSAHFSRLLGRITAELGEPTARKWIKTPETHPQEKRDWFEPSRLRFLPASIVSIDVGLRNLAWVQLSRQGDVLRWDVEDLLTLDPGSDHGGFDATASDDVELSQCSKRKAANALCRTSKKKSPAVPYDSQSLAVAIDNLMYKILEKQSDTMPPIGAVVIERQHLRSTMIPGMVDGVVKSCVVEGMLLAWLKHWERHHNSHSQPGHREFVVDLVLPRAVGAWWGIGDSQQTGSAKIKSPRPGSDSAEDSDDIGEDNTITGRHARAIYSSKKARSTKLVKEWIIGSHVQHDAGDGVEEHTDRLRVKCPERLQAWYSAQSKQDDLSDCLLQAVAWYEWQARAITQSLWCYQQAT</sequence>
<dbReference type="GO" id="GO:0000402">
    <property type="term" value="F:crossed form four-way junction DNA binding"/>
    <property type="evidence" value="ECO:0007669"/>
    <property type="project" value="TreeGrafter"/>
</dbReference>
<comment type="caution">
    <text evidence="3">The sequence shown here is derived from an EMBL/GenBank/DDBJ whole genome shotgun (WGS) entry which is preliminary data.</text>
</comment>
<dbReference type="InterPro" id="IPR039197">
    <property type="entry name" value="Mrs1/Cce1"/>
</dbReference>
<dbReference type="Gene3D" id="3.30.420.10">
    <property type="entry name" value="Ribonuclease H-like superfamily/Ribonuclease H"/>
    <property type="match status" value="1"/>
</dbReference>
<reference evidence="3" key="1">
    <citation type="journal article" date="2020" name="Fungal Divers.">
        <title>Resolving the Mortierellaceae phylogeny through synthesis of multi-gene phylogenetics and phylogenomics.</title>
        <authorList>
            <person name="Vandepol N."/>
            <person name="Liber J."/>
            <person name="Desiro A."/>
            <person name="Na H."/>
            <person name="Kennedy M."/>
            <person name="Barry K."/>
            <person name="Grigoriev I.V."/>
            <person name="Miller A.N."/>
            <person name="O'Donnell K."/>
            <person name="Stajich J.E."/>
            <person name="Bonito G."/>
        </authorList>
    </citation>
    <scope>NUCLEOTIDE SEQUENCE</scope>
    <source>
        <strain evidence="3">BC1065</strain>
    </source>
</reference>
<name>A0A9P6UBN5_9FUNG</name>
<dbReference type="InterPro" id="IPR036397">
    <property type="entry name" value="RNaseH_sf"/>
</dbReference>
<evidence type="ECO:0000313" key="4">
    <source>
        <dbReference type="Proteomes" id="UP000807716"/>
    </source>
</evidence>
<dbReference type="Pfam" id="PF09159">
    <property type="entry name" value="Ydc2-catalyt"/>
    <property type="match status" value="1"/>
</dbReference>
<feature type="domain" description="Mitochondrial resolvase Ydc2 catalytic" evidence="2">
    <location>
        <begin position="85"/>
        <end position="372"/>
    </location>
</feature>
<evidence type="ECO:0000259" key="2">
    <source>
        <dbReference type="Pfam" id="PF09159"/>
    </source>
</evidence>
<dbReference type="PANTHER" id="PTHR28072">
    <property type="entry name" value="CRUCIFORM CUTTING ENDONUCLEASE 1, MITOCHONDRIAL-RELATED"/>
    <property type="match status" value="1"/>
</dbReference>
<dbReference type="GO" id="GO:0005739">
    <property type="term" value="C:mitochondrion"/>
    <property type="evidence" value="ECO:0007669"/>
    <property type="project" value="TreeGrafter"/>
</dbReference>
<dbReference type="EMBL" id="JAAAJB010000069">
    <property type="protein sequence ID" value="KAG0267789.1"/>
    <property type="molecule type" value="Genomic_DNA"/>
</dbReference>
<dbReference type="GO" id="GO:0004520">
    <property type="term" value="F:DNA endonuclease activity"/>
    <property type="evidence" value="ECO:0007669"/>
    <property type="project" value="TreeGrafter"/>
</dbReference>
<dbReference type="SUPFAM" id="SSF53098">
    <property type="entry name" value="Ribonuclease H-like"/>
    <property type="match status" value="1"/>
</dbReference>
<dbReference type="Proteomes" id="UP000807716">
    <property type="component" value="Unassembled WGS sequence"/>
</dbReference>
<organism evidence="3 4">
    <name type="scientific">Actinomortierella ambigua</name>
    <dbReference type="NCBI Taxonomy" id="1343610"/>
    <lineage>
        <taxon>Eukaryota</taxon>
        <taxon>Fungi</taxon>
        <taxon>Fungi incertae sedis</taxon>
        <taxon>Mucoromycota</taxon>
        <taxon>Mortierellomycotina</taxon>
        <taxon>Mortierellomycetes</taxon>
        <taxon>Mortierellales</taxon>
        <taxon>Mortierellaceae</taxon>
        <taxon>Actinomortierella</taxon>
    </lineage>
</organism>
<feature type="compositionally biased region" description="Acidic residues" evidence="1">
    <location>
        <begin position="278"/>
        <end position="287"/>
    </location>
</feature>
<evidence type="ECO:0000256" key="1">
    <source>
        <dbReference type="SAM" id="MobiDB-lite"/>
    </source>
</evidence>
<dbReference type="GO" id="GO:0000403">
    <property type="term" value="F:Y-form DNA binding"/>
    <property type="evidence" value="ECO:0007669"/>
    <property type="project" value="TreeGrafter"/>
</dbReference>
<dbReference type="AlphaFoldDB" id="A0A9P6UBN5"/>
<evidence type="ECO:0000313" key="3">
    <source>
        <dbReference type="EMBL" id="KAG0267789.1"/>
    </source>
</evidence>
<dbReference type="InterPro" id="IPR012337">
    <property type="entry name" value="RNaseH-like_sf"/>
</dbReference>
<dbReference type="InterPro" id="IPR015242">
    <property type="entry name" value="Ydc2_cat"/>
</dbReference>
<dbReference type="GO" id="GO:0070336">
    <property type="term" value="F:flap-structured DNA binding"/>
    <property type="evidence" value="ECO:0007669"/>
    <property type="project" value="TreeGrafter"/>
</dbReference>
<dbReference type="PANTHER" id="PTHR28072:SF1">
    <property type="entry name" value="CRUCIFORM CUTTING ENDONUCLEASE 1, MITOCHONDRIAL-RELATED"/>
    <property type="match status" value="1"/>
</dbReference>
<dbReference type="OrthoDB" id="5552842at2759"/>
<keyword evidence="4" id="KW-1185">Reference proteome</keyword>
<accession>A0A9P6UBN5</accession>
<gene>
    <name evidence="3" type="ORF">DFQ27_008288</name>
</gene>
<feature type="region of interest" description="Disordered" evidence="1">
    <location>
        <begin position="262"/>
        <end position="290"/>
    </location>
</feature>